<reference evidence="1" key="1">
    <citation type="submission" date="2020-07" db="EMBL/GenBank/DDBJ databases">
        <authorList>
            <person name="Lin J."/>
        </authorList>
    </citation>
    <scope>NUCLEOTIDE SEQUENCE</scope>
</reference>
<protein>
    <submittedName>
        <fullName evidence="1">Uncharacterized protein</fullName>
    </submittedName>
</protein>
<dbReference type="EMBL" id="LR862153">
    <property type="protein sequence ID" value="CAD1835914.1"/>
    <property type="molecule type" value="Genomic_DNA"/>
</dbReference>
<gene>
    <name evidence="1" type="ORF">CB5_LOCUS19125</name>
</gene>
<dbReference type="AlphaFoldDB" id="A0A6V7PYC5"/>
<accession>A0A6V7PYC5</accession>
<evidence type="ECO:0000313" key="1">
    <source>
        <dbReference type="EMBL" id="CAD1835914.1"/>
    </source>
</evidence>
<sequence length="193" mass="20710">MRSLILEGGLPSLSSLGPSIPFKLDPARPPPFILPLLGKTPTAWALSLKGLYSVSTEVVESIGSITFSQGFHQVIASNLLLSLGVKGRVPVFCLAQKPSLIGERLSRGKAVQLLSLSRLPREASLSLYLTGAENTTPLITTSKNAVDHGLSLEATCYLSIGENRLLLVASPIYLISMLYGRLGDRRRRPSSLS</sequence>
<name>A0A6V7PYC5_ANACO</name>
<organism evidence="1">
    <name type="scientific">Ananas comosus var. bracteatus</name>
    <name type="common">red pineapple</name>
    <dbReference type="NCBI Taxonomy" id="296719"/>
    <lineage>
        <taxon>Eukaryota</taxon>
        <taxon>Viridiplantae</taxon>
        <taxon>Streptophyta</taxon>
        <taxon>Embryophyta</taxon>
        <taxon>Tracheophyta</taxon>
        <taxon>Spermatophyta</taxon>
        <taxon>Magnoliopsida</taxon>
        <taxon>Liliopsida</taxon>
        <taxon>Poales</taxon>
        <taxon>Bromeliaceae</taxon>
        <taxon>Bromelioideae</taxon>
        <taxon>Ananas</taxon>
    </lineage>
</organism>
<proteinExistence type="predicted"/>